<keyword evidence="4" id="KW-1185">Reference proteome</keyword>
<reference evidence="3" key="2">
    <citation type="submission" date="2023-05" db="EMBL/GenBank/DDBJ databases">
        <authorList>
            <consortium name="Lawrence Berkeley National Laboratory"/>
            <person name="Steindorff A."/>
            <person name="Hensen N."/>
            <person name="Bonometti L."/>
            <person name="Westerberg I."/>
            <person name="Brannstrom I.O."/>
            <person name="Guillou S."/>
            <person name="Cros-Aarteil S."/>
            <person name="Calhoun S."/>
            <person name="Haridas S."/>
            <person name="Kuo A."/>
            <person name="Mondo S."/>
            <person name="Pangilinan J."/>
            <person name="Riley R."/>
            <person name="Labutti K."/>
            <person name="Andreopoulos B."/>
            <person name="Lipzen A."/>
            <person name="Chen C."/>
            <person name="Yanf M."/>
            <person name="Daum C."/>
            <person name="Ng V."/>
            <person name="Clum A."/>
            <person name="Ohm R."/>
            <person name="Martin F."/>
            <person name="Silar P."/>
            <person name="Natvig D."/>
            <person name="Lalanne C."/>
            <person name="Gautier V."/>
            <person name="Ament-Velasquez S.L."/>
            <person name="Kruys A."/>
            <person name="Hutchinson M.I."/>
            <person name="Powell A.J."/>
            <person name="Barry K."/>
            <person name="Miller A.N."/>
            <person name="Grigoriev I.V."/>
            <person name="Debuchy R."/>
            <person name="Gladieux P."/>
            <person name="Thoren M.H."/>
            <person name="Johannesson H."/>
        </authorList>
    </citation>
    <scope>NUCLEOTIDE SEQUENCE</scope>
    <source>
        <strain evidence="3">PSN243</strain>
    </source>
</reference>
<sequence>MPPPTETTPLTSPPQHPLPQQEPFFLSLSPHNPTTILLLHGLTSSHLEWAPILPLLTPHYHILAVDLPGHSRSATLLPPPGEPLTIPFMTDSIAGIIQSHAHKSVAHIVGMSAGGFVALELARRYPELCTSVFATGAHPFRGSYRFLASRPGIVMGIMWVMYNLPDVLYWKLVEWSGMRRHEELRGEMRGNRTWEVVSGVYGSILEFGGWEGVGGEVRTLVAVAEKGDDVGSVRGLRMGEGARVVVVKRALHAWNLQMPELFAEGIKAWVEGRGLPEGFEELEGRRVSRV</sequence>
<feature type="compositionally biased region" description="Pro residues" evidence="1">
    <location>
        <begin position="1"/>
        <end position="17"/>
    </location>
</feature>
<evidence type="ECO:0000259" key="2">
    <source>
        <dbReference type="Pfam" id="PF00561"/>
    </source>
</evidence>
<dbReference type="Proteomes" id="UP001321760">
    <property type="component" value="Unassembled WGS sequence"/>
</dbReference>
<dbReference type="PANTHER" id="PTHR43798">
    <property type="entry name" value="MONOACYLGLYCEROL LIPASE"/>
    <property type="match status" value="1"/>
</dbReference>
<evidence type="ECO:0000313" key="4">
    <source>
        <dbReference type="Proteomes" id="UP001321760"/>
    </source>
</evidence>
<accession>A0AAV9GHR8</accession>
<dbReference type="GO" id="GO:0016020">
    <property type="term" value="C:membrane"/>
    <property type="evidence" value="ECO:0007669"/>
    <property type="project" value="TreeGrafter"/>
</dbReference>
<feature type="domain" description="AB hydrolase-1" evidence="2">
    <location>
        <begin position="35"/>
        <end position="137"/>
    </location>
</feature>
<dbReference type="SUPFAM" id="SSF53474">
    <property type="entry name" value="alpha/beta-Hydrolases"/>
    <property type="match status" value="1"/>
</dbReference>
<proteinExistence type="predicted"/>
<dbReference type="Pfam" id="PF00561">
    <property type="entry name" value="Abhydrolase_1"/>
    <property type="match status" value="1"/>
</dbReference>
<name>A0AAV9GHR8_9PEZI</name>
<dbReference type="PANTHER" id="PTHR43798:SF33">
    <property type="entry name" value="HYDROLASE, PUTATIVE (AFU_ORTHOLOGUE AFUA_2G14860)-RELATED"/>
    <property type="match status" value="1"/>
</dbReference>
<gene>
    <name evidence="3" type="ORF">QBC34DRAFT_355879</name>
</gene>
<evidence type="ECO:0000256" key="1">
    <source>
        <dbReference type="SAM" id="MobiDB-lite"/>
    </source>
</evidence>
<dbReference type="EMBL" id="MU865953">
    <property type="protein sequence ID" value="KAK4446945.1"/>
    <property type="molecule type" value="Genomic_DNA"/>
</dbReference>
<feature type="region of interest" description="Disordered" evidence="1">
    <location>
        <begin position="1"/>
        <end position="21"/>
    </location>
</feature>
<comment type="caution">
    <text evidence="3">The sequence shown here is derived from an EMBL/GenBank/DDBJ whole genome shotgun (WGS) entry which is preliminary data.</text>
</comment>
<reference evidence="3" key="1">
    <citation type="journal article" date="2023" name="Mol. Phylogenet. Evol.">
        <title>Genome-scale phylogeny and comparative genomics of the fungal order Sordariales.</title>
        <authorList>
            <person name="Hensen N."/>
            <person name="Bonometti L."/>
            <person name="Westerberg I."/>
            <person name="Brannstrom I.O."/>
            <person name="Guillou S."/>
            <person name="Cros-Aarteil S."/>
            <person name="Calhoun S."/>
            <person name="Haridas S."/>
            <person name="Kuo A."/>
            <person name="Mondo S."/>
            <person name="Pangilinan J."/>
            <person name="Riley R."/>
            <person name="LaButti K."/>
            <person name="Andreopoulos B."/>
            <person name="Lipzen A."/>
            <person name="Chen C."/>
            <person name="Yan M."/>
            <person name="Daum C."/>
            <person name="Ng V."/>
            <person name="Clum A."/>
            <person name="Steindorff A."/>
            <person name="Ohm R.A."/>
            <person name="Martin F."/>
            <person name="Silar P."/>
            <person name="Natvig D.O."/>
            <person name="Lalanne C."/>
            <person name="Gautier V."/>
            <person name="Ament-Velasquez S.L."/>
            <person name="Kruys A."/>
            <person name="Hutchinson M.I."/>
            <person name="Powell A.J."/>
            <person name="Barry K."/>
            <person name="Miller A.N."/>
            <person name="Grigoriev I.V."/>
            <person name="Debuchy R."/>
            <person name="Gladieux P."/>
            <person name="Hiltunen Thoren M."/>
            <person name="Johannesson H."/>
        </authorList>
    </citation>
    <scope>NUCLEOTIDE SEQUENCE</scope>
    <source>
        <strain evidence="3">PSN243</strain>
    </source>
</reference>
<dbReference type="InterPro" id="IPR050266">
    <property type="entry name" value="AB_hydrolase_sf"/>
</dbReference>
<dbReference type="InterPro" id="IPR029058">
    <property type="entry name" value="AB_hydrolase_fold"/>
</dbReference>
<dbReference type="AlphaFoldDB" id="A0AAV9GHR8"/>
<dbReference type="Gene3D" id="3.40.50.1820">
    <property type="entry name" value="alpha/beta hydrolase"/>
    <property type="match status" value="1"/>
</dbReference>
<protein>
    <submittedName>
        <fullName evidence="3">Dihydrolipoyllysine-residue acetyltransferase component of acetoin cleaving system</fullName>
    </submittedName>
</protein>
<organism evidence="3 4">
    <name type="scientific">Podospora aff. communis PSN243</name>
    <dbReference type="NCBI Taxonomy" id="3040156"/>
    <lineage>
        <taxon>Eukaryota</taxon>
        <taxon>Fungi</taxon>
        <taxon>Dikarya</taxon>
        <taxon>Ascomycota</taxon>
        <taxon>Pezizomycotina</taxon>
        <taxon>Sordariomycetes</taxon>
        <taxon>Sordariomycetidae</taxon>
        <taxon>Sordariales</taxon>
        <taxon>Podosporaceae</taxon>
        <taxon>Podospora</taxon>
    </lineage>
</organism>
<dbReference type="InterPro" id="IPR000073">
    <property type="entry name" value="AB_hydrolase_1"/>
</dbReference>
<evidence type="ECO:0000313" key="3">
    <source>
        <dbReference type="EMBL" id="KAK4446945.1"/>
    </source>
</evidence>